<evidence type="ECO:0000313" key="3">
    <source>
        <dbReference type="Proteomes" id="UP000250321"/>
    </source>
</evidence>
<evidence type="ECO:0000313" key="2">
    <source>
        <dbReference type="EMBL" id="PQM33978.1"/>
    </source>
</evidence>
<gene>
    <name evidence="2" type="ORF">Pyn_16043</name>
</gene>
<dbReference type="STRING" id="2094558.A0A314UA40"/>
<comment type="caution">
    <text evidence="2">The sequence shown here is derived from an EMBL/GenBank/DDBJ whole genome shotgun (WGS) entry which is preliminary data.</text>
</comment>
<dbReference type="PANTHER" id="PTHR36716">
    <property type="entry name" value="F3H9.20 PROTEIN"/>
    <property type="match status" value="1"/>
</dbReference>
<organism evidence="2 3">
    <name type="scientific">Prunus yedoensis var. nudiflora</name>
    <dbReference type="NCBI Taxonomy" id="2094558"/>
    <lineage>
        <taxon>Eukaryota</taxon>
        <taxon>Viridiplantae</taxon>
        <taxon>Streptophyta</taxon>
        <taxon>Embryophyta</taxon>
        <taxon>Tracheophyta</taxon>
        <taxon>Spermatophyta</taxon>
        <taxon>Magnoliopsida</taxon>
        <taxon>eudicotyledons</taxon>
        <taxon>Gunneridae</taxon>
        <taxon>Pentapetalae</taxon>
        <taxon>rosids</taxon>
        <taxon>fabids</taxon>
        <taxon>Rosales</taxon>
        <taxon>Rosaceae</taxon>
        <taxon>Amygdaloideae</taxon>
        <taxon>Amygdaleae</taxon>
        <taxon>Prunus</taxon>
    </lineage>
</organism>
<dbReference type="PANTHER" id="PTHR36716:SF2">
    <property type="entry name" value="F3H9.20 PROTEIN"/>
    <property type="match status" value="1"/>
</dbReference>
<reference evidence="2 3" key="1">
    <citation type="submission" date="2018-02" db="EMBL/GenBank/DDBJ databases">
        <title>Draft genome of wild Prunus yedoensis var. nudiflora.</title>
        <authorList>
            <person name="Baek S."/>
            <person name="Kim J.-H."/>
            <person name="Choi K."/>
            <person name="Kim G.-B."/>
            <person name="Cho A."/>
            <person name="Jang H."/>
            <person name="Shin C.-H."/>
            <person name="Yu H.-J."/>
            <person name="Mun J.-H."/>
        </authorList>
    </citation>
    <scope>NUCLEOTIDE SEQUENCE [LARGE SCALE GENOMIC DNA]</scope>
    <source>
        <strain evidence="3">cv. Jeju island</strain>
        <tissue evidence="2">Leaf</tissue>
    </source>
</reference>
<dbReference type="Pfam" id="PF10063">
    <property type="entry name" value="DUF2301"/>
    <property type="match status" value="1"/>
</dbReference>
<dbReference type="Proteomes" id="UP000250321">
    <property type="component" value="Unassembled WGS sequence"/>
</dbReference>
<keyword evidence="3" id="KW-1185">Reference proteome</keyword>
<evidence type="ECO:0000256" key="1">
    <source>
        <dbReference type="SAM" id="Phobius"/>
    </source>
</evidence>
<name>A0A314UA40_PRUYE</name>
<dbReference type="EMBL" id="PJQY01003846">
    <property type="protein sequence ID" value="PQM33978.1"/>
    <property type="molecule type" value="Genomic_DNA"/>
</dbReference>
<feature type="transmembrane region" description="Helical" evidence="1">
    <location>
        <begin position="126"/>
        <end position="143"/>
    </location>
</feature>
<feature type="transmembrane region" description="Helical" evidence="1">
    <location>
        <begin position="64"/>
        <end position="90"/>
    </location>
</feature>
<protein>
    <submittedName>
        <fullName evidence="2">Uncharacterized protein</fullName>
    </submittedName>
</protein>
<dbReference type="GO" id="GO:0009507">
    <property type="term" value="C:chloroplast"/>
    <property type="evidence" value="ECO:0007669"/>
    <property type="project" value="TreeGrafter"/>
</dbReference>
<accession>A0A314UA40</accession>
<dbReference type="AlphaFoldDB" id="A0A314UA40"/>
<sequence length="179" mass="19840">MTTVRRKRSDKAHHLRLQSFRCKALGESSQPHTSLGKTVYPGIYSPWTVDSTDVREVILYRSGLVTAAASFVVAASAAFLPDSFFLTGIVKHNLDFVYAIGAGGLGLSLFLIHIHVTEIKRALQAFWGLGVVGFVAAYAVWLLDHELLLRQSHQRHSLFHLSLSSPTCESLDLLKRKPL</sequence>
<dbReference type="InterPro" id="IPR019275">
    <property type="entry name" value="DUF2301"/>
</dbReference>
<feature type="transmembrane region" description="Helical" evidence="1">
    <location>
        <begin position="96"/>
        <end position="114"/>
    </location>
</feature>
<keyword evidence="1" id="KW-1133">Transmembrane helix</keyword>
<keyword evidence="1" id="KW-0812">Transmembrane</keyword>
<proteinExistence type="predicted"/>
<dbReference type="OrthoDB" id="2020161at2759"/>
<keyword evidence="1" id="KW-0472">Membrane</keyword>